<evidence type="ECO:0000256" key="14">
    <source>
        <dbReference type="RuleBase" id="RU367023"/>
    </source>
</evidence>
<dbReference type="CDD" id="cd07987">
    <property type="entry name" value="LPLAT_MGAT-like"/>
    <property type="match status" value="1"/>
</dbReference>
<organism evidence="15 16">
    <name type="scientific">Calicophoron daubneyi</name>
    <name type="common">Rumen fluke</name>
    <name type="synonym">Paramphistomum daubneyi</name>
    <dbReference type="NCBI Taxonomy" id="300641"/>
    <lineage>
        <taxon>Eukaryota</taxon>
        <taxon>Metazoa</taxon>
        <taxon>Spiralia</taxon>
        <taxon>Lophotrochozoa</taxon>
        <taxon>Platyhelminthes</taxon>
        <taxon>Trematoda</taxon>
        <taxon>Digenea</taxon>
        <taxon>Plagiorchiida</taxon>
        <taxon>Pronocephalata</taxon>
        <taxon>Paramphistomoidea</taxon>
        <taxon>Paramphistomidae</taxon>
        <taxon>Calicophoron</taxon>
    </lineage>
</organism>
<keyword evidence="8" id="KW-0319">Glycerol metabolism</keyword>
<comment type="pathway">
    <text evidence="3">Lipid metabolism.</text>
</comment>
<comment type="pathway">
    <text evidence="2">Glycerolipid metabolism; triacylglycerol biosynthesis.</text>
</comment>
<feature type="transmembrane region" description="Helical" evidence="14">
    <location>
        <begin position="310"/>
        <end position="330"/>
    </location>
</feature>
<comment type="similarity">
    <text evidence="4 14">Belongs to the diacylglycerol acyltransferase family.</text>
</comment>
<comment type="caution">
    <text evidence="15">The sequence shown here is derived from an EMBL/GenBank/DDBJ whole genome shotgun (WGS) entry which is preliminary data.</text>
</comment>
<evidence type="ECO:0000256" key="8">
    <source>
        <dbReference type="ARBA" id="ARBA00022798"/>
    </source>
</evidence>
<evidence type="ECO:0000256" key="13">
    <source>
        <dbReference type="ARBA" id="ARBA00023315"/>
    </source>
</evidence>
<dbReference type="PANTHER" id="PTHR12317">
    <property type="entry name" value="DIACYLGLYCEROL O-ACYLTRANSFERASE"/>
    <property type="match status" value="1"/>
</dbReference>
<evidence type="ECO:0000256" key="2">
    <source>
        <dbReference type="ARBA" id="ARBA00004771"/>
    </source>
</evidence>
<evidence type="ECO:0000256" key="11">
    <source>
        <dbReference type="ARBA" id="ARBA00023098"/>
    </source>
</evidence>
<comment type="subcellular location">
    <subcellularLocation>
        <location evidence="1 14">Endoplasmic reticulum membrane</location>
        <topology evidence="1 14">Multi-pass membrane protein</topology>
    </subcellularLocation>
</comment>
<protein>
    <recommendedName>
        <fullName evidence="14">Acyltransferase</fullName>
        <ecNumber evidence="14">2.3.1.-</ecNumber>
    </recommendedName>
</protein>
<dbReference type="GO" id="GO:0019432">
    <property type="term" value="P:triglyceride biosynthetic process"/>
    <property type="evidence" value="ECO:0007669"/>
    <property type="project" value="TreeGrafter"/>
</dbReference>
<evidence type="ECO:0000256" key="10">
    <source>
        <dbReference type="ARBA" id="ARBA00022989"/>
    </source>
</evidence>
<evidence type="ECO:0000313" key="15">
    <source>
        <dbReference type="EMBL" id="CAL5138787.1"/>
    </source>
</evidence>
<evidence type="ECO:0000256" key="4">
    <source>
        <dbReference type="ARBA" id="ARBA00005420"/>
    </source>
</evidence>
<evidence type="ECO:0000313" key="16">
    <source>
        <dbReference type="Proteomes" id="UP001497525"/>
    </source>
</evidence>
<dbReference type="Pfam" id="PF03982">
    <property type="entry name" value="DAGAT"/>
    <property type="match status" value="1"/>
</dbReference>
<proteinExistence type="inferred from homology"/>
<reference evidence="15" key="1">
    <citation type="submission" date="2024-06" db="EMBL/GenBank/DDBJ databases">
        <authorList>
            <person name="Liu X."/>
            <person name="Lenzi L."/>
            <person name="Haldenby T S."/>
            <person name="Uol C."/>
        </authorList>
    </citation>
    <scope>NUCLEOTIDE SEQUENCE</scope>
</reference>
<feature type="transmembrane region" description="Helical" evidence="14">
    <location>
        <begin position="70"/>
        <end position="89"/>
    </location>
</feature>
<dbReference type="EMBL" id="CAXLJL010000534">
    <property type="protein sequence ID" value="CAL5138787.1"/>
    <property type="molecule type" value="Genomic_DNA"/>
</dbReference>
<evidence type="ECO:0000256" key="12">
    <source>
        <dbReference type="ARBA" id="ARBA00023136"/>
    </source>
</evidence>
<gene>
    <name evidence="15" type="ORF">CDAUBV1_LOCUS13662</name>
</gene>
<sequence length="387" mass="44293">MLEVSCTEPGVLKSVQKDIYSSDRRERGTSLGRMIESIFMFSLANSFWLSQLCLPAWMFTALLYSGPRQLLRSKVFAFLVSYYVFCWMIDRNRKTRVVYFNKRLRYAGFWRKLFSYFPVRMILSDELVDYSHRVQNQLTDTELTKSEDACKFPGLPTDMNYILGYHPHGLFCWGAAACFATESVGFSKIFPGLSPSCAILPSTFKMPLLRELMLSLGSISANYDEMRYRLDPTLSGETGNLIVLVVGGMNEMVEGGSGRFTLYINRRYGFCKLALQTGASLIPCLSFGDTKTYGLYIAKRGTFFRRIQDYLYLHLGIPFFLCYGIGLAPFRTPIYVVVGAPIPTERILNPTRDQVAELKARYVESLRNLFNQHKKYFGFGTEELELI</sequence>
<evidence type="ECO:0000256" key="9">
    <source>
        <dbReference type="ARBA" id="ARBA00022824"/>
    </source>
</evidence>
<keyword evidence="12 14" id="KW-0472">Membrane</keyword>
<keyword evidence="9 14" id="KW-0256">Endoplasmic reticulum</keyword>
<keyword evidence="7 14" id="KW-0812">Transmembrane</keyword>
<evidence type="ECO:0000256" key="1">
    <source>
        <dbReference type="ARBA" id="ARBA00004477"/>
    </source>
</evidence>
<dbReference type="GO" id="GO:0004144">
    <property type="term" value="F:diacylglycerol O-acyltransferase activity"/>
    <property type="evidence" value="ECO:0007669"/>
    <property type="project" value="TreeGrafter"/>
</dbReference>
<keyword evidence="5" id="KW-0444">Lipid biosynthesis</keyword>
<keyword evidence="6 14" id="KW-0808">Transferase</keyword>
<dbReference type="InterPro" id="IPR007130">
    <property type="entry name" value="DAGAT"/>
</dbReference>
<keyword evidence="11" id="KW-0443">Lipid metabolism</keyword>
<evidence type="ECO:0000256" key="6">
    <source>
        <dbReference type="ARBA" id="ARBA00022679"/>
    </source>
</evidence>
<evidence type="ECO:0000256" key="5">
    <source>
        <dbReference type="ARBA" id="ARBA00022516"/>
    </source>
</evidence>
<evidence type="ECO:0000256" key="3">
    <source>
        <dbReference type="ARBA" id="ARBA00005189"/>
    </source>
</evidence>
<accession>A0AAV2TTQ9</accession>
<dbReference type="GO" id="GO:0005789">
    <property type="term" value="C:endoplasmic reticulum membrane"/>
    <property type="evidence" value="ECO:0007669"/>
    <property type="project" value="UniProtKB-SubCell"/>
</dbReference>
<dbReference type="PANTHER" id="PTHR12317:SF0">
    <property type="entry name" value="ACYLTRANSFERASE"/>
    <property type="match status" value="1"/>
</dbReference>
<dbReference type="EC" id="2.3.1.-" evidence="14"/>
<dbReference type="GO" id="GO:0006071">
    <property type="term" value="P:glycerol metabolic process"/>
    <property type="evidence" value="ECO:0007669"/>
    <property type="project" value="UniProtKB-KW"/>
</dbReference>
<name>A0AAV2TTQ9_CALDB</name>
<dbReference type="Proteomes" id="UP001497525">
    <property type="component" value="Unassembled WGS sequence"/>
</dbReference>
<evidence type="ECO:0000256" key="7">
    <source>
        <dbReference type="ARBA" id="ARBA00022692"/>
    </source>
</evidence>
<keyword evidence="13" id="KW-0012">Acyltransferase</keyword>
<dbReference type="AlphaFoldDB" id="A0AAV2TTQ9"/>
<keyword evidence="10 14" id="KW-1133">Transmembrane helix</keyword>
<feature type="transmembrane region" description="Helical" evidence="14">
    <location>
        <begin position="34"/>
        <end position="58"/>
    </location>
</feature>